<evidence type="ECO:0000313" key="4">
    <source>
        <dbReference type="Proteomes" id="UP001162156"/>
    </source>
</evidence>
<evidence type="ECO:0000259" key="2">
    <source>
        <dbReference type="PROSITE" id="PS51339"/>
    </source>
</evidence>
<dbReference type="InterPro" id="IPR029021">
    <property type="entry name" value="Prot-tyrosine_phosphatase-like"/>
</dbReference>
<name>A0AAV8ZLA3_9CUCU</name>
<protein>
    <recommendedName>
        <fullName evidence="2">Myotubularin phosphatase domain-containing protein</fullName>
    </recommendedName>
</protein>
<evidence type="ECO:0000256" key="1">
    <source>
        <dbReference type="ARBA" id="ARBA00007471"/>
    </source>
</evidence>
<evidence type="ECO:0000313" key="3">
    <source>
        <dbReference type="EMBL" id="KAJ8965420.1"/>
    </source>
</evidence>
<comment type="caution">
    <text evidence="3">The sequence shown here is derived from an EMBL/GenBank/DDBJ whole genome shotgun (WGS) entry which is preliminary data.</text>
</comment>
<dbReference type="AlphaFoldDB" id="A0AAV8ZLA3"/>
<dbReference type="PROSITE" id="PS51339">
    <property type="entry name" value="PPASE_MYOTUBULARIN"/>
    <property type="match status" value="1"/>
</dbReference>
<sequence length="155" mass="17772">MAGSANSHPPLILRSVWDWQEQFSERDIALFCNPLYDDTYRTSLRPNTGLSGLEIWVQCYFRSLPDLEIRNGGRPQVDLYSRYLVSEILQWQQGSGELNGRLNRNKEEYLELIKKVNSFFPFSHNSGLVASDPINNVLLTGDTLDSQSILNFNND</sequence>
<gene>
    <name evidence="3" type="ORF">NQ314_004173</name>
</gene>
<proteinExistence type="inferred from homology"/>
<accession>A0AAV8ZLA3</accession>
<organism evidence="3 4">
    <name type="scientific">Rhamnusium bicolor</name>
    <dbReference type="NCBI Taxonomy" id="1586634"/>
    <lineage>
        <taxon>Eukaryota</taxon>
        <taxon>Metazoa</taxon>
        <taxon>Ecdysozoa</taxon>
        <taxon>Arthropoda</taxon>
        <taxon>Hexapoda</taxon>
        <taxon>Insecta</taxon>
        <taxon>Pterygota</taxon>
        <taxon>Neoptera</taxon>
        <taxon>Endopterygota</taxon>
        <taxon>Coleoptera</taxon>
        <taxon>Polyphaga</taxon>
        <taxon>Cucujiformia</taxon>
        <taxon>Chrysomeloidea</taxon>
        <taxon>Cerambycidae</taxon>
        <taxon>Lepturinae</taxon>
        <taxon>Rhagiini</taxon>
        <taxon>Rhamnusium</taxon>
    </lineage>
</organism>
<dbReference type="InterPro" id="IPR010569">
    <property type="entry name" value="Myotubularin-like_Pase_dom"/>
</dbReference>
<dbReference type="SUPFAM" id="SSF52799">
    <property type="entry name" value="(Phosphotyrosine protein) phosphatases II"/>
    <property type="match status" value="1"/>
</dbReference>
<dbReference type="EMBL" id="JANEYF010001228">
    <property type="protein sequence ID" value="KAJ8965420.1"/>
    <property type="molecule type" value="Genomic_DNA"/>
</dbReference>
<comment type="similarity">
    <text evidence="1">Belongs to the protein-tyrosine phosphatase family. Non-receptor class myotubularin subfamily.</text>
</comment>
<feature type="domain" description="Myotubularin phosphatase" evidence="2">
    <location>
        <begin position="1"/>
        <end position="60"/>
    </location>
</feature>
<dbReference type="Proteomes" id="UP001162156">
    <property type="component" value="Unassembled WGS sequence"/>
</dbReference>
<reference evidence="3" key="1">
    <citation type="journal article" date="2023" name="Insect Mol. Biol.">
        <title>Genome sequencing provides insights into the evolution of gene families encoding plant cell wall-degrading enzymes in longhorned beetles.</title>
        <authorList>
            <person name="Shin N.R."/>
            <person name="Okamura Y."/>
            <person name="Kirsch R."/>
            <person name="Pauchet Y."/>
        </authorList>
    </citation>
    <scope>NUCLEOTIDE SEQUENCE</scope>
    <source>
        <strain evidence="3">RBIC_L_NR</strain>
    </source>
</reference>
<keyword evidence="4" id="KW-1185">Reference proteome</keyword>